<dbReference type="PROSITE" id="PS00889">
    <property type="entry name" value="CNMP_BINDING_2"/>
    <property type="match status" value="1"/>
</dbReference>
<dbReference type="InterPro" id="IPR002641">
    <property type="entry name" value="PNPLA_dom"/>
</dbReference>
<dbReference type="PRINTS" id="PR00103">
    <property type="entry name" value="CAMPKINASE"/>
</dbReference>
<evidence type="ECO:0000256" key="5">
    <source>
        <dbReference type="PROSITE-ProRule" id="PRU01161"/>
    </source>
</evidence>
<dbReference type="Proteomes" id="UP000322214">
    <property type="component" value="Chromosome"/>
</dbReference>
<dbReference type="Gene3D" id="2.60.120.10">
    <property type="entry name" value="Jelly Rolls"/>
    <property type="match status" value="1"/>
</dbReference>
<dbReference type="PROSITE" id="PS50042">
    <property type="entry name" value="CNMP_BINDING_3"/>
    <property type="match status" value="1"/>
</dbReference>
<sequence>MSTDSFSSTSAETVKFDVFDGLEGEEIRAIVDATTRKTFASGATMCRQGEEGQSMYFIVSGRVQISVKQDGEPRPVILNTLGPGQHFGEMSMLNCSPRTATATAIMETEVARLDHENFQKLVNSIPGFTANLSRTLGVWLRGQLSGEKASRAIRVLGIVRRGSRHAQLGAAVAKALSGVDPSIISWSTDPALWESVNVTTHEIDSDGTDTIPGLAEQIEQHSHTIIDFEASKATPRQLLQCERIWWIVDRDEHEPTELEKIQRSINEVPALAKRLQIVEVHQRAEQIPPLLSHQLELVHPTLRIQRHGQGKFFGYRVQDIARLQHVLQGVTLGLVLGGGGARGLAHIGVIQVLEDHGLYFDRIAGTSAGSIVGCGYAATMTTSDILELINMEMTPPKWVQKLPSGKRWYLFMDFRRGRIDPKLRRYLHDYDLEQLIIPTCTVAVDLVEGNQIVSTTGDTVSSICASANHPLFGSPIMRGETALVDGGILNNVPATVLRNQGADFILTVDVGSELDPEFGKMKKDRAGSLIRKVGYMSTLLRVLDIIQRGHSKTHIAQSDFVIVPKCAAYPFEDFTKANELAEIGRTAAQESADDLVNTLKQYLTKSE</sequence>
<dbReference type="EMBL" id="CP042912">
    <property type="protein sequence ID" value="QEG25241.1"/>
    <property type="molecule type" value="Genomic_DNA"/>
</dbReference>
<dbReference type="PROSITE" id="PS51635">
    <property type="entry name" value="PNPLA"/>
    <property type="match status" value="1"/>
</dbReference>
<feature type="active site" description="Proton acceptor" evidence="5">
    <location>
        <position position="485"/>
    </location>
</feature>
<dbReference type="InterPro" id="IPR014710">
    <property type="entry name" value="RmlC-like_jellyroll"/>
</dbReference>
<evidence type="ECO:0000259" key="6">
    <source>
        <dbReference type="PROSITE" id="PS50042"/>
    </source>
</evidence>
<dbReference type="CDD" id="cd00038">
    <property type="entry name" value="CAP_ED"/>
    <property type="match status" value="1"/>
</dbReference>
<dbReference type="AlphaFoldDB" id="A0A5B9PRV2"/>
<dbReference type="InterPro" id="IPR018488">
    <property type="entry name" value="cNMP-bd_CS"/>
</dbReference>
<feature type="short sequence motif" description="GXSXG" evidence="5">
    <location>
        <begin position="365"/>
        <end position="369"/>
    </location>
</feature>
<dbReference type="InterPro" id="IPR000595">
    <property type="entry name" value="cNMP-bd_dom"/>
</dbReference>
<dbReference type="RefSeq" id="WP_075085803.1">
    <property type="nucleotide sequence ID" value="NZ_CP042912.1"/>
</dbReference>
<dbReference type="GO" id="GO:0016042">
    <property type="term" value="P:lipid catabolic process"/>
    <property type="evidence" value="ECO:0007669"/>
    <property type="project" value="UniProtKB-UniRule"/>
</dbReference>
<dbReference type="PANTHER" id="PTHR14226:SF29">
    <property type="entry name" value="NEUROPATHY TARGET ESTERASE SWS"/>
    <property type="match status" value="1"/>
</dbReference>
<organism evidence="8 9">
    <name type="scientific">Mariniblastus fucicola</name>
    <dbReference type="NCBI Taxonomy" id="980251"/>
    <lineage>
        <taxon>Bacteria</taxon>
        <taxon>Pseudomonadati</taxon>
        <taxon>Planctomycetota</taxon>
        <taxon>Planctomycetia</taxon>
        <taxon>Pirellulales</taxon>
        <taxon>Pirellulaceae</taxon>
        <taxon>Mariniblastus</taxon>
    </lineage>
</organism>
<evidence type="ECO:0000256" key="3">
    <source>
        <dbReference type="ARBA" id="ARBA00022963"/>
    </source>
</evidence>
<reference evidence="8 9" key="1">
    <citation type="submission" date="2019-08" db="EMBL/GenBank/DDBJ databases">
        <title>Deep-cultivation of Planctomycetes and their phenomic and genomic characterization uncovers novel biology.</title>
        <authorList>
            <person name="Wiegand S."/>
            <person name="Jogler M."/>
            <person name="Boedeker C."/>
            <person name="Pinto D."/>
            <person name="Vollmers J."/>
            <person name="Rivas-Marin E."/>
            <person name="Kohn T."/>
            <person name="Peeters S.H."/>
            <person name="Heuer A."/>
            <person name="Rast P."/>
            <person name="Oberbeckmann S."/>
            <person name="Bunk B."/>
            <person name="Jeske O."/>
            <person name="Meyerdierks A."/>
            <person name="Storesund J.E."/>
            <person name="Kallscheuer N."/>
            <person name="Luecker S."/>
            <person name="Lage O.M."/>
            <person name="Pohl T."/>
            <person name="Merkel B.J."/>
            <person name="Hornburger P."/>
            <person name="Mueller R.-W."/>
            <person name="Bruemmer F."/>
            <person name="Labrenz M."/>
            <person name="Spormann A.M."/>
            <person name="Op den Camp H."/>
            <person name="Overmann J."/>
            <person name="Amann R."/>
            <person name="Jetten M.S.M."/>
            <person name="Mascher T."/>
            <person name="Medema M.H."/>
            <person name="Devos D.P."/>
            <person name="Kaster A.-K."/>
            <person name="Ovreas L."/>
            <person name="Rohde M."/>
            <person name="Galperin M.Y."/>
            <person name="Jogler C."/>
        </authorList>
    </citation>
    <scope>NUCLEOTIDE SEQUENCE [LARGE SCALE GENOMIC DNA]</scope>
    <source>
        <strain evidence="8 9">FC18</strain>
    </source>
</reference>
<keyword evidence="4 5" id="KW-0443">Lipid metabolism</keyword>
<feature type="short sequence motif" description="GXGXXG" evidence="5">
    <location>
        <begin position="338"/>
        <end position="343"/>
    </location>
</feature>
<feature type="domain" description="PNPLA" evidence="7">
    <location>
        <begin position="334"/>
        <end position="498"/>
    </location>
</feature>
<dbReference type="InterPro" id="IPR050301">
    <property type="entry name" value="NTE"/>
</dbReference>
<feature type="active site" description="Nucleophile" evidence="5">
    <location>
        <position position="367"/>
    </location>
</feature>
<proteinExistence type="inferred from homology"/>
<evidence type="ECO:0000259" key="7">
    <source>
        <dbReference type="PROSITE" id="PS51635"/>
    </source>
</evidence>
<dbReference type="SUPFAM" id="SSF52151">
    <property type="entry name" value="FabD/lysophospholipase-like"/>
    <property type="match status" value="1"/>
</dbReference>
<protein>
    <submittedName>
        <fullName evidence="8">NTE family protein RssA</fullName>
    </submittedName>
</protein>
<dbReference type="OrthoDB" id="9770965at2"/>
<keyword evidence="3 5" id="KW-0442">Lipid degradation</keyword>
<dbReference type="Gene3D" id="3.40.1090.10">
    <property type="entry name" value="Cytosolic phospholipase A2 catalytic domain"/>
    <property type="match status" value="2"/>
</dbReference>
<comment type="similarity">
    <text evidence="1">Belongs to the NTE family.</text>
</comment>
<dbReference type="Pfam" id="PF00027">
    <property type="entry name" value="cNMP_binding"/>
    <property type="match status" value="1"/>
</dbReference>
<evidence type="ECO:0000256" key="1">
    <source>
        <dbReference type="ARBA" id="ARBA00006636"/>
    </source>
</evidence>
<keyword evidence="2 5" id="KW-0378">Hydrolase</keyword>
<dbReference type="PROSITE" id="PS00888">
    <property type="entry name" value="CNMP_BINDING_1"/>
    <property type="match status" value="1"/>
</dbReference>
<dbReference type="InterPro" id="IPR016035">
    <property type="entry name" value="Acyl_Trfase/lysoPLipase"/>
</dbReference>
<dbReference type="SMART" id="SM00100">
    <property type="entry name" value="cNMP"/>
    <property type="match status" value="1"/>
</dbReference>
<accession>A0A5B9PRV2</accession>
<dbReference type="InterPro" id="IPR018490">
    <property type="entry name" value="cNMP-bd_dom_sf"/>
</dbReference>
<evidence type="ECO:0000313" key="8">
    <source>
        <dbReference type="EMBL" id="QEG25241.1"/>
    </source>
</evidence>
<dbReference type="PANTHER" id="PTHR14226">
    <property type="entry name" value="NEUROPATHY TARGET ESTERASE/SWISS CHEESE D.MELANOGASTER"/>
    <property type="match status" value="1"/>
</dbReference>
<gene>
    <name evidence="8" type="primary">rssA</name>
    <name evidence="8" type="ORF">MFFC18_51650</name>
</gene>
<dbReference type="Pfam" id="PF01734">
    <property type="entry name" value="Patatin"/>
    <property type="match status" value="1"/>
</dbReference>
<dbReference type="SUPFAM" id="SSF51206">
    <property type="entry name" value="cAMP-binding domain-like"/>
    <property type="match status" value="1"/>
</dbReference>
<feature type="short sequence motif" description="DGA/G" evidence="5">
    <location>
        <begin position="485"/>
        <end position="487"/>
    </location>
</feature>
<dbReference type="STRING" id="980251.GCA_001642875_03797"/>
<keyword evidence="9" id="KW-1185">Reference proteome</keyword>
<evidence type="ECO:0000313" key="9">
    <source>
        <dbReference type="Proteomes" id="UP000322214"/>
    </source>
</evidence>
<evidence type="ECO:0000256" key="2">
    <source>
        <dbReference type="ARBA" id="ARBA00022801"/>
    </source>
</evidence>
<dbReference type="GO" id="GO:0004622">
    <property type="term" value="F:phosphatidylcholine lysophospholipase activity"/>
    <property type="evidence" value="ECO:0007669"/>
    <property type="project" value="UniProtKB-ARBA"/>
</dbReference>
<feature type="domain" description="Cyclic nucleotide-binding" evidence="6">
    <location>
        <begin position="18"/>
        <end position="122"/>
    </location>
</feature>
<name>A0A5B9PRV2_9BACT</name>
<dbReference type="KEGG" id="mff:MFFC18_51650"/>
<evidence type="ECO:0000256" key="4">
    <source>
        <dbReference type="ARBA" id="ARBA00023098"/>
    </source>
</evidence>